<organism evidence="2 3">
    <name type="scientific">Planobispora siamensis</name>
    <dbReference type="NCBI Taxonomy" id="936338"/>
    <lineage>
        <taxon>Bacteria</taxon>
        <taxon>Bacillati</taxon>
        <taxon>Actinomycetota</taxon>
        <taxon>Actinomycetes</taxon>
        <taxon>Streptosporangiales</taxon>
        <taxon>Streptosporangiaceae</taxon>
        <taxon>Planobispora</taxon>
    </lineage>
</organism>
<reference evidence="2 3" key="1">
    <citation type="submission" date="2021-01" db="EMBL/GenBank/DDBJ databases">
        <title>Whole genome shotgun sequence of Planobispora siamensis NBRC 107568.</title>
        <authorList>
            <person name="Komaki H."/>
            <person name="Tamura T."/>
        </authorList>
    </citation>
    <scope>NUCLEOTIDE SEQUENCE [LARGE SCALE GENOMIC DNA]</scope>
    <source>
        <strain evidence="2 3">NBRC 107568</strain>
    </source>
</reference>
<comment type="caution">
    <text evidence="2">The sequence shown here is derived from an EMBL/GenBank/DDBJ whole genome shotgun (WGS) entry which is preliminary data.</text>
</comment>
<accession>A0A8J3SQC3</accession>
<feature type="region of interest" description="Disordered" evidence="1">
    <location>
        <begin position="1"/>
        <end position="54"/>
    </location>
</feature>
<keyword evidence="3" id="KW-1185">Reference proteome</keyword>
<dbReference type="Proteomes" id="UP000619788">
    <property type="component" value="Unassembled WGS sequence"/>
</dbReference>
<dbReference type="EMBL" id="BOOJ01000087">
    <property type="protein sequence ID" value="GIH97560.1"/>
    <property type="molecule type" value="Genomic_DNA"/>
</dbReference>
<proteinExistence type="predicted"/>
<evidence type="ECO:0000313" key="2">
    <source>
        <dbReference type="EMBL" id="GIH97560.1"/>
    </source>
</evidence>
<gene>
    <name evidence="2" type="ORF">Psi01_81900</name>
</gene>
<protein>
    <submittedName>
        <fullName evidence="2">Uncharacterized protein</fullName>
    </submittedName>
</protein>
<sequence length="54" mass="5748">MIETISGGGSHARREITSCGGPLWRPPLTDEVRVDLDGDGVSDCTEYQGPFPTA</sequence>
<dbReference type="AlphaFoldDB" id="A0A8J3SQC3"/>
<name>A0A8J3SQC3_9ACTN</name>
<evidence type="ECO:0000313" key="3">
    <source>
        <dbReference type="Proteomes" id="UP000619788"/>
    </source>
</evidence>
<feature type="compositionally biased region" description="Gly residues" evidence="1">
    <location>
        <begin position="1"/>
        <end position="10"/>
    </location>
</feature>
<evidence type="ECO:0000256" key="1">
    <source>
        <dbReference type="SAM" id="MobiDB-lite"/>
    </source>
</evidence>